<sequence>MFMFALSLSGFRTVSLATLVLI</sequence>
<reference evidence="1" key="2">
    <citation type="journal article" date="2015" name="Fish Shellfish Immunol.">
        <title>Early steps in the European eel (Anguilla anguilla)-Vibrio vulnificus interaction in the gills: Role of the RtxA13 toxin.</title>
        <authorList>
            <person name="Callol A."/>
            <person name="Pajuelo D."/>
            <person name="Ebbesson L."/>
            <person name="Teles M."/>
            <person name="MacKenzie S."/>
            <person name="Amaro C."/>
        </authorList>
    </citation>
    <scope>NUCLEOTIDE SEQUENCE</scope>
</reference>
<protein>
    <submittedName>
        <fullName evidence="1">Uncharacterized protein</fullName>
    </submittedName>
</protein>
<name>A0A0E9V5V8_ANGAN</name>
<reference evidence="1" key="1">
    <citation type="submission" date="2014-11" db="EMBL/GenBank/DDBJ databases">
        <authorList>
            <person name="Amaro Gonzalez C."/>
        </authorList>
    </citation>
    <scope>NUCLEOTIDE SEQUENCE</scope>
</reference>
<dbReference type="EMBL" id="GBXM01035073">
    <property type="protein sequence ID" value="JAH73504.1"/>
    <property type="molecule type" value="Transcribed_RNA"/>
</dbReference>
<dbReference type="AlphaFoldDB" id="A0A0E9V5V8"/>
<proteinExistence type="predicted"/>
<evidence type="ECO:0000313" key="1">
    <source>
        <dbReference type="EMBL" id="JAH73504.1"/>
    </source>
</evidence>
<organism evidence="1">
    <name type="scientific">Anguilla anguilla</name>
    <name type="common">European freshwater eel</name>
    <name type="synonym">Muraena anguilla</name>
    <dbReference type="NCBI Taxonomy" id="7936"/>
    <lineage>
        <taxon>Eukaryota</taxon>
        <taxon>Metazoa</taxon>
        <taxon>Chordata</taxon>
        <taxon>Craniata</taxon>
        <taxon>Vertebrata</taxon>
        <taxon>Euteleostomi</taxon>
        <taxon>Actinopterygii</taxon>
        <taxon>Neopterygii</taxon>
        <taxon>Teleostei</taxon>
        <taxon>Anguilliformes</taxon>
        <taxon>Anguillidae</taxon>
        <taxon>Anguilla</taxon>
    </lineage>
</organism>
<accession>A0A0E9V5V8</accession>